<evidence type="ECO:0000313" key="6">
    <source>
        <dbReference type="EMBL" id="MDC7225316.1"/>
    </source>
</evidence>
<accession>A0AAJ1MIY9</accession>
<dbReference type="Pfam" id="PF00146">
    <property type="entry name" value="NADHdh"/>
    <property type="match status" value="1"/>
</dbReference>
<feature type="transmembrane region" description="Helical" evidence="5">
    <location>
        <begin position="163"/>
        <end position="184"/>
    </location>
</feature>
<keyword evidence="3 5" id="KW-1133">Transmembrane helix</keyword>
<dbReference type="GO" id="GO:0005886">
    <property type="term" value="C:plasma membrane"/>
    <property type="evidence" value="ECO:0007669"/>
    <property type="project" value="TreeGrafter"/>
</dbReference>
<evidence type="ECO:0000256" key="2">
    <source>
        <dbReference type="ARBA" id="ARBA00022692"/>
    </source>
</evidence>
<comment type="subcellular location">
    <subcellularLocation>
        <location evidence="1">Membrane</location>
        <topology evidence="1">Multi-pass membrane protein</topology>
    </subcellularLocation>
</comment>
<comment type="caution">
    <text evidence="6">The sequence shown here is derived from an EMBL/GenBank/DDBJ whole genome shotgun (WGS) entry which is preliminary data.</text>
</comment>
<dbReference type="Proteomes" id="UP001221217">
    <property type="component" value="Unassembled WGS sequence"/>
</dbReference>
<dbReference type="InterPro" id="IPR052561">
    <property type="entry name" value="ComplexI_Subunit1"/>
</dbReference>
<dbReference type="GO" id="GO:0050136">
    <property type="term" value="F:NADH dehydrogenase (quinone) (non-electrogenic) activity"/>
    <property type="evidence" value="ECO:0007669"/>
    <property type="project" value="UniProtKB-EC"/>
</dbReference>
<gene>
    <name evidence="6" type="ORF">PQJ61_00970</name>
</gene>
<feature type="transmembrane region" description="Helical" evidence="5">
    <location>
        <begin position="246"/>
        <end position="267"/>
    </location>
</feature>
<keyword evidence="6" id="KW-0560">Oxidoreductase</keyword>
<feature type="transmembrane region" description="Helical" evidence="5">
    <location>
        <begin position="96"/>
        <end position="115"/>
    </location>
</feature>
<dbReference type="EC" id="1.6.5.9" evidence="6"/>
<organism evidence="6 7">
    <name type="scientific">Candidatus Thalassospirochaeta sargassi</name>
    <dbReference type="NCBI Taxonomy" id="3119039"/>
    <lineage>
        <taxon>Bacteria</taxon>
        <taxon>Pseudomonadati</taxon>
        <taxon>Spirochaetota</taxon>
        <taxon>Spirochaetia</taxon>
        <taxon>Spirochaetales</taxon>
        <taxon>Spirochaetaceae</taxon>
        <taxon>Candidatus Thalassospirochaeta</taxon>
    </lineage>
</organism>
<keyword evidence="2 5" id="KW-0812">Transmembrane</keyword>
<evidence type="ECO:0000256" key="1">
    <source>
        <dbReference type="ARBA" id="ARBA00004141"/>
    </source>
</evidence>
<keyword evidence="4 5" id="KW-0472">Membrane</keyword>
<evidence type="ECO:0000256" key="4">
    <source>
        <dbReference type="ARBA" id="ARBA00023136"/>
    </source>
</evidence>
<name>A0AAJ1MIY9_9SPIO</name>
<feature type="transmembrane region" description="Helical" evidence="5">
    <location>
        <begin position="221"/>
        <end position="239"/>
    </location>
</feature>
<dbReference type="AlphaFoldDB" id="A0AAJ1MIY9"/>
<dbReference type="PANTHER" id="PTHR43359:SF1">
    <property type="entry name" value="FORMATE HYDROGENLYASE SUBUNIT 4-RELATED"/>
    <property type="match status" value="1"/>
</dbReference>
<evidence type="ECO:0000256" key="3">
    <source>
        <dbReference type="ARBA" id="ARBA00022989"/>
    </source>
</evidence>
<dbReference type="EMBL" id="JAQQAL010000005">
    <property type="protein sequence ID" value="MDC7225316.1"/>
    <property type="molecule type" value="Genomic_DNA"/>
</dbReference>
<evidence type="ECO:0000256" key="5">
    <source>
        <dbReference type="SAM" id="Phobius"/>
    </source>
</evidence>
<dbReference type="InterPro" id="IPR001694">
    <property type="entry name" value="NADH_UbQ_OxRdtase_su1/FPO"/>
</dbReference>
<sequence>MIINICLSIAAALVLSPLLGGIINKTKAFYAGRKGSPVLQLYFDLFKLFRKESVISTSATFIFQAAPAIIFTSTLAATIFVPFIPGLPAPSFTCDFILLFYLLGLSRFFLIISALDTGSSFEGMGASREAFFSALAEPVTFVTILTMLRLGGGTSIQAAFRGLSSESWIIIILTAVPFFIVMLAENARIPFDDPNTHLELTMIHEVMLLDNSGANLALMEWAASIKLWLFSLIIVKILLPAEILTPAAYTGLTILAVPAVAVITGTVESVMARASLLKVPQLLFSAGIIAFLGFFLSLNQFLGW</sequence>
<proteinExistence type="predicted"/>
<reference evidence="6 7" key="1">
    <citation type="submission" date="2022-12" db="EMBL/GenBank/DDBJ databases">
        <title>Metagenome assembled genome from gulf of manar.</title>
        <authorList>
            <person name="Kohli P."/>
            <person name="Pk S."/>
            <person name="Venkata Ramana C."/>
            <person name="Sasikala C."/>
        </authorList>
    </citation>
    <scope>NUCLEOTIDE SEQUENCE [LARGE SCALE GENOMIC DNA]</scope>
    <source>
        <strain evidence="6">JB008</strain>
    </source>
</reference>
<protein>
    <submittedName>
        <fullName evidence="6">NADH-quinone oxidoreductase subunit H</fullName>
        <ecNumber evidence="6">1.6.5.9</ecNumber>
    </submittedName>
</protein>
<evidence type="ECO:0000313" key="7">
    <source>
        <dbReference type="Proteomes" id="UP001221217"/>
    </source>
</evidence>
<dbReference type="PANTHER" id="PTHR43359">
    <property type="entry name" value="FORMATE HYDROGENLYASE SUBUNIT 4"/>
    <property type="match status" value="1"/>
</dbReference>
<feature type="transmembrane region" description="Helical" evidence="5">
    <location>
        <begin position="279"/>
        <end position="298"/>
    </location>
</feature>
<feature type="transmembrane region" description="Helical" evidence="5">
    <location>
        <begin position="130"/>
        <end position="151"/>
    </location>
</feature>
<feature type="transmembrane region" description="Helical" evidence="5">
    <location>
        <begin position="61"/>
        <end position="84"/>
    </location>
</feature>